<dbReference type="RefSeq" id="WP_276302814.1">
    <property type="nucleotide sequence ID" value="NZ_CP119992.1"/>
</dbReference>
<dbReference type="InterPro" id="IPR013096">
    <property type="entry name" value="Cupin_2"/>
</dbReference>
<gene>
    <name evidence="3" type="ORF">ACFQPE_14275</name>
</gene>
<reference evidence="3 4" key="1">
    <citation type="journal article" date="2019" name="Int. J. Syst. Evol. Microbiol.">
        <title>The Global Catalogue of Microorganisms (GCM) 10K type strain sequencing project: providing services to taxonomists for standard genome sequencing and annotation.</title>
        <authorList>
            <consortium name="The Broad Institute Genomics Platform"/>
            <consortium name="The Broad Institute Genome Sequencing Center for Infectious Disease"/>
            <person name="Wu L."/>
            <person name="Ma J."/>
        </authorList>
    </citation>
    <scope>NUCLEOTIDE SEQUENCE [LARGE SCALE GENOMIC DNA]</scope>
    <source>
        <strain evidence="3 4">PSR21</strain>
    </source>
</reference>
<name>A0ABD6ABX4_9EURY</name>
<accession>A0ABD6ABX4</accession>
<evidence type="ECO:0000313" key="4">
    <source>
        <dbReference type="Proteomes" id="UP001596547"/>
    </source>
</evidence>
<sequence>MTPINESELDWTELDGVEGTFGRKRLGEAAGGERIGCSLYELPTGCQPWSHHYHAANEEAIYVLSGSGTLRVDGDEHALSEGDYAAFPADESGGHCVVNDSDAPLRYLAFSTMAEPDVTIYPEIGEIGVYVGAAPGSGDERTLSGFYDLDDAVDGSEDE</sequence>
<protein>
    <submittedName>
        <fullName evidence="3">Cupin domain-containing protein</fullName>
    </submittedName>
</protein>
<comment type="caution">
    <text evidence="3">The sequence shown here is derived from an EMBL/GenBank/DDBJ whole genome shotgun (WGS) entry which is preliminary data.</text>
</comment>
<dbReference type="Proteomes" id="UP001596547">
    <property type="component" value="Unassembled WGS sequence"/>
</dbReference>
<dbReference type="AlphaFoldDB" id="A0ABD6ABX4"/>
<dbReference type="PANTHER" id="PTHR35848">
    <property type="entry name" value="OXALATE-BINDING PROTEIN"/>
    <property type="match status" value="1"/>
</dbReference>
<dbReference type="GO" id="GO:0046872">
    <property type="term" value="F:metal ion binding"/>
    <property type="evidence" value="ECO:0007669"/>
    <property type="project" value="UniProtKB-KW"/>
</dbReference>
<dbReference type="Gene3D" id="2.60.120.10">
    <property type="entry name" value="Jelly Rolls"/>
    <property type="match status" value="1"/>
</dbReference>
<proteinExistence type="predicted"/>
<dbReference type="PANTHER" id="PTHR35848:SF9">
    <property type="entry name" value="SLL1358 PROTEIN"/>
    <property type="match status" value="1"/>
</dbReference>
<dbReference type="Pfam" id="PF07883">
    <property type="entry name" value="Cupin_2"/>
    <property type="match status" value="1"/>
</dbReference>
<dbReference type="SUPFAM" id="SSF51182">
    <property type="entry name" value="RmlC-like cupins"/>
    <property type="match status" value="1"/>
</dbReference>
<dbReference type="EMBL" id="JBHTBF010000002">
    <property type="protein sequence ID" value="MFC7317950.1"/>
    <property type="molecule type" value="Genomic_DNA"/>
</dbReference>
<feature type="domain" description="Cupin type-2" evidence="2">
    <location>
        <begin position="39"/>
        <end position="109"/>
    </location>
</feature>
<dbReference type="InterPro" id="IPR011051">
    <property type="entry name" value="RmlC_Cupin_sf"/>
</dbReference>
<keyword evidence="1" id="KW-0479">Metal-binding</keyword>
<dbReference type="InterPro" id="IPR051610">
    <property type="entry name" value="GPI/OXD"/>
</dbReference>
<dbReference type="GeneID" id="79315367"/>
<keyword evidence="4" id="KW-1185">Reference proteome</keyword>
<evidence type="ECO:0000256" key="1">
    <source>
        <dbReference type="ARBA" id="ARBA00022723"/>
    </source>
</evidence>
<dbReference type="CDD" id="cd02224">
    <property type="entry name" value="cupin_SPO2919-like"/>
    <property type="match status" value="1"/>
</dbReference>
<dbReference type="InterPro" id="IPR014710">
    <property type="entry name" value="RmlC-like_jellyroll"/>
</dbReference>
<organism evidence="3 4">
    <name type="scientific">Halomarina halobia</name>
    <dbReference type="NCBI Taxonomy" id="3033386"/>
    <lineage>
        <taxon>Archaea</taxon>
        <taxon>Methanobacteriati</taxon>
        <taxon>Methanobacteriota</taxon>
        <taxon>Stenosarchaea group</taxon>
        <taxon>Halobacteria</taxon>
        <taxon>Halobacteriales</taxon>
        <taxon>Natronomonadaceae</taxon>
        <taxon>Halomarina</taxon>
    </lineage>
</organism>
<evidence type="ECO:0000259" key="2">
    <source>
        <dbReference type="Pfam" id="PF07883"/>
    </source>
</evidence>
<evidence type="ECO:0000313" key="3">
    <source>
        <dbReference type="EMBL" id="MFC7317950.1"/>
    </source>
</evidence>